<keyword evidence="5 8" id="KW-0456">Lyase</keyword>
<dbReference type="SUPFAM" id="SSF143975">
    <property type="entry name" value="IlvD/EDD N-terminal domain-like"/>
    <property type="match status" value="1"/>
</dbReference>
<dbReference type="OrthoDB" id="9807077at2"/>
<comment type="caution">
    <text evidence="8">The sequence shown here is derived from an EMBL/GenBank/DDBJ whole genome shotgun (WGS) entry which is preliminary data.</text>
</comment>
<gene>
    <name evidence="8" type="ORF">COO09_24455</name>
</gene>
<dbReference type="GO" id="GO:0051536">
    <property type="term" value="F:iron-sulfur cluster binding"/>
    <property type="evidence" value="ECO:0007669"/>
    <property type="project" value="UniProtKB-KW"/>
</dbReference>
<evidence type="ECO:0000313" key="8">
    <source>
        <dbReference type="EMBL" id="PCE39649.1"/>
    </source>
</evidence>
<dbReference type="InterPro" id="IPR020558">
    <property type="entry name" value="DiOHA_6PGluconate_deHydtase_CS"/>
</dbReference>
<evidence type="ECO:0000256" key="3">
    <source>
        <dbReference type="ARBA" id="ARBA00023004"/>
    </source>
</evidence>
<evidence type="ECO:0000256" key="5">
    <source>
        <dbReference type="ARBA" id="ARBA00023239"/>
    </source>
</evidence>
<dbReference type="InterPro" id="IPR037237">
    <property type="entry name" value="IlvD/EDD_N"/>
</dbReference>
<dbReference type="EMBL" id="NWUF01000056">
    <property type="protein sequence ID" value="PCE39649.1"/>
    <property type="molecule type" value="Genomic_DNA"/>
</dbReference>
<dbReference type="PANTHER" id="PTHR21000:SF5">
    <property type="entry name" value="DIHYDROXY-ACID DEHYDRATASE, MITOCHONDRIAL"/>
    <property type="match status" value="1"/>
</dbReference>
<proteinExistence type="inferred from homology"/>
<reference evidence="8 9" key="1">
    <citation type="submission" date="2017-09" db="EMBL/GenBank/DDBJ databases">
        <title>The Catabolism of 3,6-Dichlorosalicylic acid is Initiated by the Cytochrome P450 Monooxygenase DsmABC in Rhizorhabdus dicambivorans Ndbn-20.</title>
        <authorList>
            <person name="Na L."/>
        </authorList>
    </citation>
    <scope>NUCLEOTIDE SEQUENCE [LARGE SCALE GENOMIC DNA]</scope>
    <source>
        <strain evidence="8 9">Ndbn-20m</strain>
    </source>
</reference>
<dbReference type="InterPro" id="IPR000581">
    <property type="entry name" value="ILV_EDD_N"/>
</dbReference>
<dbReference type="Pfam" id="PF24877">
    <property type="entry name" value="ILV_EDD_C"/>
    <property type="match status" value="1"/>
</dbReference>
<organism evidence="8 9">
    <name type="scientific">Rhizorhabdus dicambivorans</name>
    <dbReference type="NCBI Taxonomy" id="1850238"/>
    <lineage>
        <taxon>Bacteria</taxon>
        <taxon>Pseudomonadati</taxon>
        <taxon>Pseudomonadota</taxon>
        <taxon>Alphaproteobacteria</taxon>
        <taxon>Sphingomonadales</taxon>
        <taxon>Sphingomonadaceae</taxon>
        <taxon>Rhizorhabdus</taxon>
    </lineage>
</organism>
<accession>A0A2A4FNH1</accession>
<dbReference type="GO" id="GO:0004160">
    <property type="term" value="F:dihydroxy-acid dehydratase activity"/>
    <property type="evidence" value="ECO:0007669"/>
    <property type="project" value="UniProtKB-EC"/>
</dbReference>
<dbReference type="InterPro" id="IPR050165">
    <property type="entry name" value="DHAD_IlvD/Edd"/>
</dbReference>
<dbReference type="FunFam" id="3.50.30.80:FF:000001">
    <property type="entry name" value="Dihydroxy-acid dehydratase"/>
    <property type="match status" value="1"/>
</dbReference>
<evidence type="ECO:0000259" key="6">
    <source>
        <dbReference type="Pfam" id="PF00920"/>
    </source>
</evidence>
<evidence type="ECO:0000256" key="1">
    <source>
        <dbReference type="ARBA" id="ARBA00006486"/>
    </source>
</evidence>
<keyword evidence="2" id="KW-0479">Metal-binding</keyword>
<evidence type="ECO:0000256" key="4">
    <source>
        <dbReference type="ARBA" id="ARBA00023014"/>
    </source>
</evidence>
<dbReference type="PANTHER" id="PTHR21000">
    <property type="entry name" value="DIHYDROXY-ACID DEHYDRATASE DAD"/>
    <property type="match status" value="1"/>
</dbReference>
<dbReference type="Pfam" id="PF00920">
    <property type="entry name" value="ILVD_EDD_N"/>
    <property type="match status" value="1"/>
</dbReference>
<sequence length="544" mass="57778">MRAPQRHHLRATGLGDDAIARPFVGVVHTHGEVSPCAMSLAPQAAAAKLGVEVAGATAREFTTVSISDVWTLAHDHGPQYSLISREVVADSVELVLEGQRYDAVVALGACDKTVPGMLMAMTRVNIPGVYIHGGPAIQGHRDGQDLNLYRIFGDMDRAALGEISETGLEDLNRDTVVTIGTCPVQGTASTASASAEIMGFSALGSTTMPAVFPQRTDLARKAGEHAVRLLMQGGLLPRDWVTRESLENAVTMVAATRGSSNMLLHLPAIANEAGIRFELKDMAAILRRTPRITSVAPNGPHFLLDLHRAGGLPVVFRALLDGGLLHGETPTNDGRPLSAALADARAPDGRVIRGCDDPFQSDSGIRVLQGNLAPDGCIVKTADLPRLVFEGPARVFDGDREARKGIAEGRFKAGDVIIVRGEGPRGSPGMREMLEAPSPIRRRGMGQDVALVTDGRWPIGTGGLCVAHVSPEAHSGGPLALVRDGDIIRIDAERGTIDVRISDEEFARRRSGWTPPPDWVGGLAEKYARSVGPTHLGAPTHSRF</sequence>
<feature type="domain" description="Dihydroxy-acid/6-phosphogluconate dehydratase C-terminal" evidence="7">
    <location>
        <begin position="351"/>
        <end position="538"/>
    </location>
</feature>
<evidence type="ECO:0000313" key="9">
    <source>
        <dbReference type="Proteomes" id="UP000218934"/>
    </source>
</evidence>
<feature type="domain" description="Dihydroxy-acid/6-phosphogluconate dehydratase N-terminal" evidence="6">
    <location>
        <begin position="21"/>
        <end position="338"/>
    </location>
</feature>
<dbReference type="KEGG" id="rdi:CMV14_09745"/>
<keyword evidence="3" id="KW-0408">Iron</keyword>
<comment type="similarity">
    <text evidence="1">Belongs to the IlvD/Edd family.</text>
</comment>
<dbReference type="EC" id="4.2.1.9" evidence="8"/>
<dbReference type="InterPro" id="IPR056740">
    <property type="entry name" value="ILV_EDD_C"/>
</dbReference>
<dbReference type="GO" id="GO:0009082">
    <property type="term" value="P:branched-chain amino acid biosynthetic process"/>
    <property type="evidence" value="ECO:0007669"/>
    <property type="project" value="TreeGrafter"/>
</dbReference>
<dbReference type="AlphaFoldDB" id="A0A2A4FNH1"/>
<protein>
    <submittedName>
        <fullName evidence="8">Dihydroxy-acid dehydratase</fullName>
        <ecNumber evidence="8">4.2.1.9</ecNumber>
    </submittedName>
</protein>
<evidence type="ECO:0000259" key="7">
    <source>
        <dbReference type="Pfam" id="PF24877"/>
    </source>
</evidence>
<evidence type="ECO:0000256" key="2">
    <source>
        <dbReference type="ARBA" id="ARBA00022723"/>
    </source>
</evidence>
<name>A0A2A4FNH1_9SPHN</name>
<dbReference type="Gene3D" id="3.50.30.80">
    <property type="entry name" value="IlvD/EDD C-terminal domain-like"/>
    <property type="match status" value="1"/>
</dbReference>
<dbReference type="InterPro" id="IPR042096">
    <property type="entry name" value="Dihydro-acid_dehy_C"/>
</dbReference>
<dbReference type="GO" id="GO:0046872">
    <property type="term" value="F:metal ion binding"/>
    <property type="evidence" value="ECO:0007669"/>
    <property type="project" value="UniProtKB-KW"/>
</dbReference>
<dbReference type="SUPFAM" id="SSF52016">
    <property type="entry name" value="LeuD/IlvD-like"/>
    <property type="match status" value="1"/>
</dbReference>
<dbReference type="Proteomes" id="UP000218934">
    <property type="component" value="Unassembled WGS sequence"/>
</dbReference>
<keyword evidence="9" id="KW-1185">Reference proteome</keyword>
<keyword evidence="4" id="KW-0411">Iron-sulfur</keyword>
<dbReference type="PROSITE" id="PS00886">
    <property type="entry name" value="ILVD_EDD_1"/>
    <property type="match status" value="1"/>
</dbReference>